<accession>A0A031JXH8</accession>
<evidence type="ECO:0000256" key="6">
    <source>
        <dbReference type="ARBA" id="ARBA00023004"/>
    </source>
</evidence>
<keyword evidence="9 10" id="KW-0998">Cell outer membrane</keyword>
<keyword evidence="2 10" id="KW-0813">Transport</keyword>
<keyword evidence="4" id="KW-0410">Iron transport</keyword>
<dbReference type="Pfam" id="PF07715">
    <property type="entry name" value="Plug"/>
    <property type="match status" value="1"/>
</dbReference>
<keyword evidence="14" id="KW-0675">Receptor</keyword>
<dbReference type="InterPro" id="IPR012910">
    <property type="entry name" value="Plug_dom"/>
</dbReference>
<comment type="caution">
    <text evidence="14">The sequence shown here is derived from an EMBL/GenBank/DDBJ whole genome shotgun (WGS) entry which is preliminary data.</text>
</comment>
<evidence type="ECO:0000256" key="10">
    <source>
        <dbReference type="PROSITE-ProRule" id="PRU01360"/>
    </source>
</evidence>
<comment type="subcellular location">
    <subcellularLocation>
        <location evidence="1 10">Cell outer membrane</location>
        <topology evidence="1 10">Multi-pass membrane protein</topology>
    </subcellularLocation>
</comment>
<dbReference type="CDD" id="cd01347">
    <property type="entry name" value="ligand_gated_channel"/>
    <property type="match status" value="1"/>
</dbReference>
<dbReference type="PANTHER" id="PTHR47234">
    <property type="match status" value="1"/>
</dbReference>
<dbReference type="PROSITE" id="PS52016">
    <property type="entry name" value="TONB_DEPENDENT_REC_3"/>
    <property type="match status" value="1"/>
</dbReference>
<evidence type="ECO:0000256" key="7">
    <source>
        <dbReference type="ARBA" id="ARBA00023077"/>
    </source>
</evidence>
<keyword evidence="4" id="KW-0406">Ion transport</keyword>
<dbReference type="Gene3D" id="3.55.50.30">
    <property type="match status" value="1"/>
</dbReference>
<comment type="similarity">
    <text evidence="10 11">Belongs to the TonB-dependent receptor family.</text>
</comment>
<dbReference type="InterPro" id="IPR036942">
    <property type="entry name" value="Beta-barrel_TonB_sf"/>
</dbReference>
<dbReference type="EMBL" id="JFYZ01000008">
    <property type="protein sequence ID" value="EZP82436.1"/>
    <property type="molecule type" value="Genomic_DNA"/>
</dbReference>
<proteinExistence type="inferred from homology"/>
<keyword evidence="12" id="KW-0732">Signal</keyword>
<feature type="domain" description="Secretin/TonB short N-terminal" evidence="13">
    <location>
        <begin position="54"/>
        <end position="104"/>
    </location>
</feature>
<dbReference type="Gene3D" id="2.40.170.20">
    <property type="entry name" value="TonB-dependent receptor, beta-barrel domain"/>
    <property type="match status" value="1"/>
</dbReference>
<evidence type="ECO:0000256" key="12">
    <source>
        <dbReference type="SAM" id="SignalP"/>
    </source>
</evidence>
<evidence type="ECO:0000256" key="4">
    <source>
        <dbReference type="ARBA" id="ARBA00022496"/>
    </source>
</evidence>
<organism evidence="14 15">
    <name type="scientific">Novosphingobium resinovorum</name>
    <dbReference type="NCBI Taxonomy" id="158500"/>
    <lineage>
        <taxon>Bacteria</taxon>
        <taxon>Pseudomonadati</taxon>
        <taxon>Pseudomonadota</taxon>
        <taxon>Alphaproteobacteria</taxon>
        <taxon>Sphingomonadales</taxon>
        <taxon>Sphingomonadaceae</taxon>
        <taxon>Novosphingobium</taxon>
    </lineage>
</organism>
<evidence type="ECO:0000256" key="9">
    <source>
        <dbReference type="ARBA" id="ARBA00023237"/>
    </source>
</evidence>
<feature type="signal peptide" evidence="12">
    <location>
        <begin position="1"/>
        <end position="26"/>
    </location>
</feature>
<dbReference type="InterPro" id="IPR037066">
    <property type="entry name" value="Plug_dom_sf"/>
</dbReference>
<dbReference type="AlphaFoldDB" id="A0A031JXH8"/>
<keyword evidence="6" id="KW-0408">Iron</keyword>
<dbReference type="Proteomes" id="UP000024329">
    <property type="component" value="Unassembled WGS sequence"/>
</dbReference>
<evidence type="ECO:0000256" key="1">
    <source>
        <dbReference type="ARBA" id="ARBA00004571"/>
    </source>
</evidence>
<dbReference type="PANTHER" id="PTHR47234:SF3">
    <property type="entry name" value="SECRETIN_TONB SHORT N-TERMINAL DOMAIN-CONTAINING PROTEIN"/>
    <property type="match status" value="1"/>
</dbReference>
<evidence type="ECO:0000313" key="14">
    <source>
        <dbReference type="EMBL" id="EZP82436.1"/>
    </source>
</evidence>
<evidence type="ECO:0000259" key="13">
    <source>
        <dbReference type="SMART" id="SM00965"/>
    </source>
</evidence>
<evidence type="ECO:0000256" key="2">
    <source>
        <dbReference type="ARBA" id="ARBA00022448"/>
    </source>
</evidence>
<dbReference type="InterPro" id="IPR000531">
    <property type="entry name" value="Beta-barrel_TonB"/>
</dbReference>
<evidence type="ECO:0000313" key="15">
    <source>
        <dbReference type="Proteomes" id="UP000024329"/>
    </source>
</evidence>
<evidence type="ECO:0000256" key="11">
    <source>
        <dbReference type="RuleBase" id="RU003357"/>
    </source>
</evidence>
<dbReference type="Gene3D" id="2.170.130.10">
    <property type="entry name" value="TonB-dependent receptor, plug domain"/>
    <property type="match status" value="1"/>
</dbReference>
<dbReference type="InterPro" id="IPR011662">
    <property type="entry name" value="Secretin/TonB_short_N"/>
</dbReference>
<keyword evidence="8 10" id="KW-0472">Membrane</keyword>
<keyword evidence="3 10" id="KW-1134">Transmembrane beta strand</keyword>
<evidence type="ECO:0000256" key="8">
    <source>
        <dbReference type="ARBA" id="ARBA00023136"/>
    </source>
</evidence>
<dbReference type="GO" id="GO:0009279">
    <property type="term" value="C:cell outer membrane"/>
    <property type="evidence" value="ECO:0007669"/>
    <property type="project" value="UniProtKB-SubCell"/>
</dbReference>
<dbReference type="Pfam" id="PF07660">
    <property type="entry name" value="STN"/>
    <property type="match status" value="1"/>
</dbReference>
<dbReference type="Pfam" id="PF00593">
    <property type="entry name" value="TonB_dep_Rec_b-barrel"/>
    <property type="match status" value="1"/>
</dbReference>
<dbReference type="SUPFAM" id="SSF56935">
    <property type="entry name" value="Porins"/>
    <property type="match status" value="1"/>
</dbReference>
<feature type="chain" id="PRO_5001552200" evidence="12">
    <location>
        <begin position="27"/>
        <end position="855"/>
    </location>
</feature>
<dbReference type="InterPro" id="IPR039426">
    <property type="entry name" value="TonB-dep_rcpt-like"/>
</dbReference>
<keyword evidence="7 11" id="KW-0798">TonB box</keyword>
<dbReference type="PATRIC" id="fig|158500.4.peg.1974"/>
<protein>
    <submittedName>
        <fullName evidence="14">TonB-dependent receptor</fullName>
    </submittedName>
</protein>
<gene>
    <name evidence="14" type="ORF">BV97_01933</name>
</gene>
<dbReference type="eggNOG" id="COG4771">
    <property type="taxonomic scope" value="Bacteria"/>
</dbReference>
<evidence type="ECO:0000256" key="5">
    <source>
        <dbReference type="ARBA" id="ARBA00022692"/>
    </source>
</evidence>
<name>A0A031JXH8_9SPHN</name>
<evidence type="ECO:0000256" key="3">
    <source>
        <dbReference type="ARBA" id="ARBA00022452"/>
    </source>
</evidence>
<dbReference type="GO" id="GO:0006826">
    <property type="term" value="P:iron ion transport"/>
    <property type="evidence" value="ECO:0007669"/>
    <property type="project" value="UniProtKB-KW"/>
</dbReference>
<dbReference type="SMART" id="SM00965">
    <property type="entry name" value="STN"/>
    <property type="match status" value="1"/>
</dbReference>
<reference evidence="14 15" key="1">
    <citation type="submission" date="2014-03" db="EMBL/GenBank/DDBJ databases">
        <title>Whole genome sequence of Novosphingobium resinovorum KF1.</title>
        <authorList>
            <person name="Gan H.M."/>
            <person name="Gan H.Y."/>
            <person name="Chew T.H."/>
            <person name="Savka M.A."/>
        </authorList>
    </citation>
    <scope>NUCLEOTIDE SEQUENCE [LARGE SCALE GENOMIC DNA]</scope>
    <source>
        <strain evidence="14 15">KF1</strain>
    </source>
</reference>
<keyword evidence="5 10" id="KW-0812">Transmembrane</keyword>
<sequence>MRKNSHVIAALLAGTMGIFAPSQAWAQDGQSYPFDMPSQDLGDALRSVAARAGWELYALTDDVNGKAAPALRGSLTAREAIERLLQGTKLEARFDKGAVIIRGRREASLADNLSQEPEIVVTGTHIRNAPPAGIMITLKQSDVRNAGQSDLGEVVRSLPSNFGGGQNPGVGTGAGLTNGNVNSASSINLRGLGSDATLTLLNGRRLPYDSAFQGVDISAIPAAAIDRIEIIADGASALYGSDAVAGVANIVLRRDFDGLETSGRIGASTSGGYFQQQATAIGGTRWNSGGIMFTYDFQNNSAIRADSRSYALSLPADNSLYPSQRRHAATLSLHQGISDQLEFSLDALYGRRWSTTIGGYSASGVNLRQYLTPRVETFSIAPEFNLTLANGWRFKAFGTYGTDNTNYDGTIIQGNAPAYRSNGCYCNRALSIEVSADGALFSLPGGSARAAIGGGFRSNRLHFTRLDRGALSQAFSVEQNVYYGFSELLFPLIGPDQGIGGIRRLTFSAAGRYESYPGIGSVATPKLSVIFEPVEDFAIKGSWGRSFKAPTLYQQYVASEVYLLPARSYGAGPAGTTVLYASGGNPDLQPERSQNWAVSVEFKPSWAPGLSLVAGYFDLVYKDRVARPIAGSVGTAFANPAYASLLTQNPSATLLNELIAAAPLGLQNFTGAPYSPSSVVYLVDNRNRNVAQQRIKGVDFAAKYRRDLGNDRAISFDISGTYLSSKQQVIETVPAIDLAGTIFNPPHLRMRGGGTFSSPRLTLSTFVNYIGSVRDQRFSPSYVVTSKTSVDLVARYQLAGQQGQSKSLELGLVINNLFNAKPSVIQTTGPSDTPYDSTNFSPIGRFVALSITRAW</sequence>